<dbReference type="GO" id="GO:0008270">
    <property type="term" value="F:zinc ion binding"/>
    <property type="evidence" value="ECO:0007669"/>
    <property type="project" value="UniProtKB-KW"/>
</dbReference>
<dbReference type="InterPro" id="IPR000962">
    <property type="entry name" value="Znf_DskA_TraR"/>
</dbReference>
<feature type="domain" description="Zinc finger DksA/TraR C4-type" evidence="6">
    <location>
        <begin position="96"/>
        <end position="120"/>
    </location>
</feature>
<sequence>MNKKLIDELKIKLEAEKASLKKELKNFATEDKNLKHNWDAKYPNRENGNMEEEADEVQEYDNLVSLEHNLELKLKDVNLALEKMGNGSASTTLSARYGICEKCGKEVEQDRLKAVPEARFHMKCNK</sequence>
<evidence type="ECO:0000256" key="5">
    <source>
        <dbReference type="SAM" id="Coils"/>
    </source>
</evidence>
<gene>
    <name evidence="7" type="ORF">A3G45_00170</name>
</gene>
<dbReference type="AlphaFoldDB" id="A0A1G2IP59"/>
<keyword evidence="5" id="KW-0175">Coiled coil</keyword>
<dbReference type="PANTHER" id="PTHR33823:SF4">
    <property type="entry name" value="GENERAL STRESS PROTEIN 16O"/>
    <property type="match status" value="1"/>
</dbReference>
<dbReference type="EMBL" id="MHPE01000028">
    <property type="protein sequence ID" value="OGZ76684.1"/>
    <property type="molecule type" value="Genomic_DNA"/>
</dbReference>
<dbReference type="Proteomes" id="UP000178632">
    <property type="component" value="Unassembled WGS sequence"/>
</dbReference>
<protein>
    <recommendedName>
        <fullName evidence="6">Zinc finger DksA/TraR C4-type domain-containing protein</fullName>
    </recommendedName>
</protein>
<evidence type="ECO:0000256" key="4">
    <source>
        <dbReference type="PROSITE-ProRule" id="PRU00510"/>
    </source>
</evidence>
<evidence type="ECO:0000256" key="2">
    <source>
        <dbReference type="ARBA" id="ARBA00022771"/>
    </source>
</evidence>
<evidence type="ECO:0000313" key="8">
    <source>
        <dbReference type="Proteomes" id="UP000178632"/>
    </source>
</evidence>
<name>A0A1G2IP59_9BACT</name>
<dbReference type="PROSITE" id="PS51128">
    <property type="entry name" value="ZF_DKSA_2"/>
    <property type="match status" value="1"/>
</dbReference>
<accession>A0A1G2IP59</accession>
<evidence type="ECO:0000256" key="1">
    <source>
        <dbReference type="ARBA" id="ARBA00022723"/>
    </source>
</evidence>
<reference evidence="7 8" key="1">
    <citation type="journal article" date="2016" name="Nat. Commun.">
        <title>Thousands of microbial genomes shed light on interconnected biogeochemical processes in an aquifer system.</title>
        <authorList>
            <person name="Anantharaman K."/>
            <person name="Brown C.T."/>
            <person name="Hug L.A."/>
            <person name="Sharon I."/>
            <person name="Castelle C.J."/>
            <person name="Probst A.J."/>
            <person name="Thomas B.C."/>
            <person name="Singh A."/>
            <person name="Wilkins M.J."/>
            <person name="Karaoz U."/>
            <person name="Brodie E.L."/>
            <person name="Williams K.H."/>
            <person name="Hubbard S.S."/>
            <person name="Banfield J.F."/>
        </authorList>
    </citation>
    <scope>NUCLEOTIDE SEQUENCE [LARGE SCALE GENOMIC DNA]</scope>
</reference>
<keyword evidence="2" id="KW-0863">Zinc-finger</keyword>
<evidence type="ECO:0000259" key="6">
    <source>
        <dbReference type="Pfam" id="PF01258"/>
    </source>
</evidence>
<dbReference type="Gene3D" id="1.20.120.910">
    <property type="entry name" value="DksA, coiled-coil domain"/>
    <property type="match status" value="1"/>
</dbReference>
<comment type="caution">
    <text evidence="7">The sequence shown here is derived from an EMBL/GenBank/DDBJ whole genome shotgun (WGS) entry which is preliminary data.</text>
</comment>
<dbReference type="PANTHER" id="PTHR33823">
    <property type="entry name" value="RNA POLYMERASE-BINDING TRANSCRIPTION FACTOR DKSA-RELATED"/>
    <property type="match status" value="1"/>
</dbReference>
<proteinExistence type="predicted"/>
<evidence type="ECO:0000313" key="7">
    <source>
        <dbReference type="EMBL" id="OGZ76684.1"/>
    </source>
</evidence>
<dbReference type="SUPFAM" id="SSF57716">
    <property type="entry name" value="Glucocorticoid receptor-like (DNA-binding domain)"/>
    <property type="match status" value="1"/>
</dbReference>
<feature type="coiled-coil region" evidence="5">
    <location>
        <begin position="3"/>
        <end position="37"/>
    </location>
</feature>
<keyword evidence="1" id="KW-0479">Metal-binding</keyword>
<keyword evidence="3" id="KW-0862">Zinc</keyword>
<feature type="zinc finger region" description="dksA C4-type" evidence="4">
    <location>
        <begin position="100"/>
        <end position="124"/>
    </location>
</feature>
<evidence type="ECO:0000256" key="3">
    <source>
        <dbReference type="ARBA" id="ARBA00022833"/>
    </source>
</evidence>
<organism evidence="7 8">
    <name type="scientific">Candidatus Staskawiczbacteria bacterium RIFCSPLOWO2_12_FULL_37_15</name>
    <dbReference type="NCBI Taxonomy" id="1802218"/>
    <lineage>
        <taxon>Bacteria</taxon>
        <taxon>Candidatus Staskawicziibacteriota</taxon>
    </lineage>
</organism>
<dbReference type="Pfam" id="PF01258">
    <property type="entry name" value="zf-dskA_traR"/>
    <property type="match status" value="1"/>
</dbReference>